<accession>A0A3B0WC33</accession>
<dbReference type="InterPro" id="IPR010982">
    <property type="entry name" value="Lambda_DNA-bd_dom_sf"/>
</dbReference>
<protein>
    <recommendedName>
        <fullName evidence="1">HTH cro/C1-type domain-containing protein</fullName>
    </recommendedName>
</protein>
<dbReference type="EMBL" id="UOEY01000119">
    <property type="protein sequence ID" value="VAW41214.1"/>
    <property type="molecule type" value="Genomic_DNA"/>
</dbReference>
<proteinExistence type="predicted"/>
<feature type="domain" description="HTH cro/C1-type" evidence="1">
    <location>
        <begin position="8"/>
        <end position="37"/>
    </location>
</feature>
<dbReference type="Gene3D" id="1.10.260.40">
    <property type="entry name" value="lambda repressor-like DNA-binding domains"/>
    <property type="match status" value="1"/>
</dbReference>
<dbReference type="GO" id="GO:0003677">
    <property type="term" value="F:DNA binding"/>
    <property type="evidence" value="ECO:0007669"/>
    <property type="project" value="InterPro"/>
</dbReference>
<dbReference type="AlphaFoldDB" id="A0A3B0WC33"/>
<evidence type="ECO:0000313" key="2">
    <source>
        <dbReference type="EMBL" id="VAW41214.1"/>
    </source>
</evidence>
<evidence type="ECO:0000259" key="1">
    <source>
        <dbReference type="PROSITE" id="PS50943"/>
    </source>
</evidence>
<dbReference type="InterPro" id="IPR001387">
    <property type="entry name" value="Cro/C1-type_HTH"/>
</dbReference>
<name>A0A3B0WC33_9ZZZZ</name>
<dbReference type="PROSITE" id="PS50943">
    <property type="entry name" value="HTH_CROC1"/>
    <property type="match status" value="1"/>
</dbReference>
<dbReference type="Pfam" id="PF01381">
    <property type="entry name" value="HTH_3"/>
    <property type="match status" value="1"/>
</dbReference>
<sequence>MDKNSFTKARAKLGKTQKELAGLLGVSLKAVQSYEQGWRPVPLHVERQTYFLLINQRQKTTQRRKDCWVRKKCEYKKVCPAWEFQAGHLCWFINGTQCECAAGKEWKSKMEICRECEVLSSLL</sequence>
<dbReference type="SUPFAM" id="SSF47413">
    <property type="entry name" value="lambda repressor-like DNA-binding domains"/>
    <property type="match status" value="1"/>
</dbReference>
<reference evidence="2" key="1">
    <citation type="submission" date="2018-06" db="EMBL/GenBank/DDBJ databases">
        <authorList>
            <person name="Zhirakovskaya E."/>
        </authorList>
    </citation>
    <scope>NUCLEOTIDE SEQUENCE</scope>
</reference>
<organism evidence="2">
    <name type="scientific">hydrothermal vent metagenome</name>
    <dbReference type="NCBI Taxonomy" id="652676"/>
    <lineage>
        <taxon>unclassified sequences</taxon>
        <taxon>metagenomes</taxon>
        <taxon>ecological metagenomes</taxon>
    </lineage>
</organism>
<gene>
    <name evidence="2" type="ORF">MNBD_DELTA04-1153</name>
</gene>
<dbReference type="CDD" id="cd00093">
    <property type="entry name" value="HTH_XRE"/>
    <property type="match status" value="1"/>
</dbReference>